<dbReference type="RefSeq" id="WP_131451305.1">
    <property type="nucleotide sequence ID" value="NZ_BMJK01000001.1"/>
</dbReference>
<dbReference type="GO" id="GO:0005886">
    <property type="term" value="C:plasma membrane"/>
    <property type="evidence" value="ECO:0007669"/>
    <property type="project" value="UniProtKB-SubCell"/>
</dbReference>
<dbReference type="AlphaFoldDB" id="A0A845A2A9"/>
<dbReference type="EMBL" id="WTYH01000001">
    <property type="protein sequence ID" value="MXO94693.1"/>
    <property type="molecule type" value="Genomic_DNA"/>
</dbReference>
<feature type="transmembrane region" description="Helical" evidence="7">
    <location>
        <begin position="252"/>
        <end position="273"/>
    </location>
</feature>
<gene>
    <name evidence="8" type="ORF">GRI62_13900</name>
</gene>
<protein>
    <submittedName>
        <fullName evidence="8">Ribonuclease BN</fullName>
    </submittedName>
</protein>
<organism evidence="8 9">
    <name type="scientific">Aurantiacibacter arachoides</name>
    <dbReference type="NCBI Taxonomy" id="1850444"/>
    <lineage>
        <taxon>Bacteria</taxon>
        <taxon>Pseudomonadati</taxon>
        <taxon>Pseudomonadota</taxon>
        <taxon>Alphaproteobacteria</taxon>
        <taxon>Sphingomonadales</taxon>
        <taxon>Erythrobacteraceae</taxon>
        <taxon>Aurantiacibacter</taxon>
    </lineage>
</organism>
<name>A0A845A2A9_9SPHN</name>
<evidence type="ECO:0000256" key="4">
    <source>
        <dbReference type="ARBA" id="ARBA00022989"/>
    </source>
</evidence>
<feature type="transmembrane region" description="Helical" evidence="7">
    <location>
        <begin position="218"/>
        <end position="240"/>
    </location>
</feature>
<feature type="region of interest" description="Disordered" evidence="6">
    <location>
        <begin position="1"/>
        <end position="25"/>
    </location>
</feature>
<evidence type="ECO:0000313" key="9">
    <source>
        <dbReference type="Proteomes" id="UP000460626"/>
    </source>
</evidence>
<feature type="region of interest" description="Disordered" evidence="6">
    <location>
        <begin position="341"/>
        <end position="360"/>
    </location>
</feature>
<proteinExistence type="predicted"/>
<dbReference type="OrthoDB" id="9781030at2"/>
<evidence type="ECO:0000256" key="7">
    <source>
        <dbReference type="SAM" id="Phobius"/>
    </source>
</evidence>
<accession>A0A845A2A9</accession>
<evidence type="ECO:0000256" key="6">
    <source>
        <dbReference type="SAM" id="MobiDB-lite"/>
    </source>
</evidence>
<comment type="subcellular location">
    <subcellularLocation>
        <location evidence="1">Cell membrane</location>
        <topology evidence="1">Multi-pass membrane protein</topology>
    </subcellularLocation>
</comment>
<comment type="caution">
    <text evidence="8">The sequence shown here is derived from an EMBL/GenBank/DDBJ whole genome shotgun (WGS) entry which is preliminary data.</text>
</comment>
<feature type="transmembrane region" description="Helical" evidence="7">
    <location>
        <begin position="132"/>
        <end position="152"/>
    </location>
</feature>
<dbReference type="InterPro" id="IPR017039">
    <property type="entry name" value="Virul_fac_BrkB"/>
</dbReference>
<keyword evidence="5 7" id="KW-0472">Membrane</keyword>
<keyword evidence="2" id="KW-1003">Cell membrane</keyword>
<evidence type="ECO:0000256" key="1">
    <source>
        <dbReference type="ARBA" id="ARBA00004651"/>
    </source>
</evidence>
<evidence type="ECO:0000313" key="8">
    <source>
        <dbReference type="EMBL" id="MXO94693.1"/>
    </source>
</evidence>
<evidence type="ECO:0000256" key="5">
    <source>
        <dbReference type="ARBA" id="ARBA00023136"/>
    </source>
</evidence>
<keyword evidence="4 7" id="KW-1133">Transmembrane helix</keyword>
<keyword evidence="3 7" id="KW-0812">Transmembrane</keyword>
<dbReference type="Proteomes" id="UP000460626">
    <property type="component" value="Unassembled WGS sequence"/>
</dbReference>
<dbReference type="PANTHER" id="PTHR30213:SF0">
    <property type="entry name" value="UPF0761 MEMBRANE PROTEIN YIHY"/>
    <property type="match status" value="1"/>
</dbReference>
<feature type="transmembrane region" description="Helical" evidence="7">
    <location>
        <begin position="285"/>
        <end position="307"/>
    </location>
</feature>
<dbReference type="Pfam" id="PF03631">
    <property type="entry name" value="Virul_fac_BrkB"/>
    <property type="match status" value="1"/>
</dbReference>
<feature type="transmembrane region" description="Helical" evidence="7">
    <location>
        <begin position="173"/>
        <end position="198"/>
    </location>
</feature>
<feature type="transmembrane region" description="Helical" evidence="7">
    <location>
        <begin position="71"/>
        <end position="93"/>
    </location>
</feature>
<keyword evidence="9" id="KW-1185">Reference proteome</keyword>
<reference evidence="8 9" key="1">
    <citation type="submission" date="2019-12" db="EMBL/GenBank/DDBJ databases">
        <title>Genomic-based taxomic classification of the family Erythrobacteraceae.</title>
        <authorList>
            <person name="Xu L."/>
        </authorList>
    </citation>
    <scope>NUCLEOTIDE SEQUENCE [LARGE SCALE GENOMIC DNA]</scope>
    <source>
        <strain evidence="8 9">RC4-10-4</strain>
    </source>
</reference>
<dbReference type="PANTHER" id="PTHR30213">
    <property type="entry name" value="INNER MEMBRANE PROTEIN YHJD"/>
    <property type="match status" value="1"/>
</dbReference>
<evidence type="ECO:0000256" key="3">
    <source>
        <dbReference type="ARBA" id="ARBA00022692"/>
    </source>
</evidence>
<sequence>MTPAGITDDDDHLTAGPPRADYTPEARRKAARQRLGYDIKDRIGPGTRAFTVVKRVAIGCFNDGFIHAGNLAYMSLLAIFPFFITAAAIFSAIGEEADRAATINAILAALPPVVGEVIEPVGRNVVEARNGWLLWVGGLFGLWTVGSLVETIRDILRRAYGTRPTQAFWKYRLLSTGIIIGAVFMLLTSLIAQVMIGAAQEVIEAYFPDLNDLIGRLALSRIIPAFGLYGSIYLLFLALTPAKYRTRRYPKWPGALLTTGWWVTVTLALPPVLRGLFSYDLTYGSLAGFMIALFFFYLVGLGVVAGAELNAAMAETPEEEHNRIGQSDERTRKALEREALAEAAIDETTGAATRDEGDKA</sequence>
<evidence type="ECO:0000256" key="2">
    <source>
        <dbReference type="ARBA" id="ARBA00022475"/>
    </source>
</evidence>